<evidence type="ECO:0000256" key="4">
    <source>
        <dbReference type="ARBA" id="ARBA00023002"/>
    </source>
</evidence>
<accession>A0ABR2USI0</accession>
<dbReference type="Gene3D" id="3.50.50.100">
    <property type="match status" value="1"/>
</dbReference>
<keyword evidence="4" id="KW-0560">Oxidoreductase</keyword>
<name>A0ABR2USI0_9PEZI</name>
<dbReference type="EMBL" id="JARVKF010000396">
    <property type="protein sequence ID" value="KAK9417610.1"/>
    <property type="molecule type" value="Genomic_DNA"/>
</dbReference>
<sequence>MSKKSIAIIGSGWAGFTLSQKLSLAKYDVTVISPVRTIQYTPLLASAACGMFNFRLAEEPVRRRHRADLKYYKAKAEDIDFENRRIRCKATAITGDEEGHAFDVKFDQVCLAPGCDIQTFGTPGAKEHALFLRTTNDARLIQQRILEMLDKASLPNTSDAEQRDALNIRIVGGGAIGIEAAAEIYDLWHEDMRFLYPHLDGKVTITIHDVAPQILSTFDSKLSEYATDSLKGKQIELKTSSHIQNVEADAIFTKEDGRLPYGLLLWATGNKASSLVEKLPVKKPEKGLPRMLTDKYLRVLRPDGSPMEGVFGLGDAADIDGESLPTLAEVALQKGEYLSNVLNQDSSASLKPFEYKQQALLAYLGRHDGIIGGREEWTGQSAWLAWRSGQVMDAQEGLVDDAAQALLTRAEELLSELSTFATHFTQVADAVSGDGAHVTAGAVNYLRQQLKSEIQALSSIIDKQSGSSNELSTHRISSTNLPFFESLWAYAKQSRDIVALRKWVCNGLFEGKEVLAPGTHILHMPGDSIPSKNTTCLVDIIADGGRTWIKIAATTSKRLLWDMTKLGWAIGADDSDDEGDADVTDDELEDIPLFKAAKGLAVSANAYRIRGKSPAVQLVLPRIASGESKDIDLVLNRIRSLGIQILCSHDLTNLSPVPLSKEILFQMAPNPRSGFSDILNVDTSVLIGLISDFSHRSVAKQEWFTAMQLGHLANEQKRRIAPTWIYPAMGSRQLICTPDAANTCREIVRTIGTPSEIERLELLLCEDRDMTRQQIIEKFEKLSDHDVPRDLQLPIQVVGNISDASELPPEVWEALREVTEPTKSVFAFGWASGYTTLTSNGVGITSLTKNLEEIAYQGDWPSVWLCPFSRSLVGIPKHLREIE</sequence>
<dbReference type="InterPro" id="IPR036188">
    <property type="entry name" value="FAD/NAD-bd_sf"/>
</dbReference>
<keyword evidence="8" id="KW-1185">Reference proteome</keyword>
<keyword evidence="3" id="KW-0274">FAD</keyword>
<proteinExistence type="inferred from homology"/>
<gene>
    <name evidence="7" type="ORF">SUNI508_01367</name>
</gene>
<dbReference type="PANTHER" id="PTHR43706:SF17">
    <property type="entry name" value="NADH DEHYDROGENASE (EUROFUNG)"/>
    <property type="match status" value="1"/>
</dbReference>
<evidence type="ECO:0000313" key="7">
    <source>
        <dbReference type="EMBL" id="KAK9417610.1"/>
    </source>
</evidence>
<dbReference type="PANTHER" id="PTHR43706">
    <property type="entry name" value="NADH DEHYDROGENASE"/>
    <property type="match status" value="1"/>
</dbReference>
<evidence type="ECO:0000313" key="8">
    <source>
        <dbReference type="Proteomes" id="UP001408356"/>
    </source>
</evidence>
<evidence type="ECO:0000259" key="6">
    <source>
        <dbReference type="Pfam" id="PF07992"/>
    </source>
</evidence>
<evidence type="ECO:0000256" key="2">
    <source>
        <dbReference type="ARBA" id="ARBA00022630"/>
    </source>
</evidence>
<dbReference type="Pfam" id="PF07992">
    <property type="entry name" value="Pyr_redox_2"/>
    <property type="match status" value="1"/>
</dbReference>
<protein>
    <submittedName>
        <fullName evidence="7">DUF1308 domain-containing protein</fullName>
    </submittedName>
</protein>
<comment type="caution">
    <text evidence="7">The sequence shown here is derived from an EMBL/GenBank/DDBJ whole genome shotgun (WGS) entry which is preliminary data.</text>
</comment>
<dbReference type="Proteomes" id="UP001408356">
    <property type="component" value="Unassembled WGS sequence"/>
</dbReference>
<keyword evidence="2" id="KW-0285">Flavoprotein</keyword>
<dbReference type="PRINTS" id="PR00368">
    <property type="entry name" value="FADPNR"/>
</dbReference>
<feature type="domain" description="FAD/NAD(P)-binding" evidence="6">
    <location>
        <begin position="5"/>
        <end position="335"/>
    </location>
</feature>
<dbReference type="SUPFAM" id="SSF51905">
    <property type="entry name" value="FAD/NAD(P)-binding domain"/>
    <property type="match status" value="2"/>
</dbReference>
<evidence type="ECO:0000256" key="3">
    <source>
        <dbReference type="ARBA" id="ARBA00022827"/>
    </source>
</evidence>
<evidence type="ECO:0000256" key="1">
    <source>
        <dbReference type="ARBA" id="ARBA00005272"/>
    </source>
</evidence>
<evidence type="ECO:0000256" key="5">
    <source>
        <dbReference type="ARBA" id="ARBA00023027"/>
    </source>
</evidence>
<reference evidence="7 8" key="1">
    <citation type="journal article" date="2024" name="J. Plant Pathol.">
        <title>Sequence and assembly of the genome of Seiridium unicorne, isolate CBS 538.82, causal agent of cypress canker disease.</title>
        <authorList>
            <person name="Scali E."/>
            <person name="Rocca G.D."/>
            <person name="Danti R."/>
            <person name="Garbelotto M."/>
            <person name="Barberini S."/>
            <person name="Baroncelli R."/>
            <person name="Emiliani G."/>
        </authorList>
    </citation>
    <scope>NUCLEOTIDE SEQUENCE [LARGE SCALE GENOMIC DNA]</scope>
    <source>
        <strain evidence="7 8">BM-138-508</strain>
    </source>
</reference>
<dbReference type="InterPro" id="IPR045024">
    <property type="entry name" value="NDH-2"/>
</dbReference>
<comment type="similarity">
    <text evidence="1">Belongs to the NADH dehydrogenase family.</text>
</comment>
<keyword evidence="5" id="KW-0520">NAD</keyword>
<organism evidence="7 8">
    <name type="scientific">Seiridium unicorne</name>
    <dbReference type="NCBI Taxonomy" id="138068"/>
    <lineage>
        <taxon>Eukaryota</taxon>
        <taxon>Fungi</taxon>
        <taxon>Dikarya</taxon>
        <taxon>Ascomycota</taxon>
        <taxon>Pezizomycotina</taxon>
        <taxon>Sordariomycetes</taxon>
        <taxon>Xylariomycetidae</taxon>
        <taxon>Amphisphaeriales</taxon>
        <taxon>Sporocadaceae</taxon>
        <taxon>Seiridium</taxon>
    </lineage>
</organism>
<dbReference type="InterPro" id="IPR023753">
    <property type="entry name" value="FAD/NAD-binding_dom"/>
</dbReference>